<accession>A0A1G6VBW3</accession>
<dbReference type="RefSeq" id="WP_087940489.1">
    <property type="nucleotide sequence ID" value="NZ_FNAC01000034.1"/>
</dbReference>
<dbReference type="STRING" id="686796.SAMN04488104_103422"/>
<organism evidence="1 2">
    <name type="scientific">Algoriphagus faecimaris</name>
    <dbReference type="NCBI Taxonomy" id="686796"/>
    <lineage>
        <taxon>Bacteria</taxon>
        <taxon>Pseudomonadati</taxon>
        <taxon>Bacteroidota</taxon>
        <taxon>Cytophagia</taxon>
        <taxon>Cytophagales</taxon>
        <taxon>Cyclobacteriaceae</taxon>
        <taxon>Algoriphagus</taxon>
    </lineage>
</organism>
<reference evidence="2" key="1">
    <citation type="submission" date="2016-10" db="EMBL/GenBank/DDBJ databases">
        <authorList>
            <person name="Varghese N."/>
            <person name="Submissions S."/>
        </authorList>
    </citation>
    <scope>NUCLEOTIDE SEQUENCE [LARGE SCALE GENOMIC DNA]</scope>
    <source>
        <strain evidence="2">DSM 23095</strain>
    </source>
</reference>
<evidence type="ECO:0000313" key="1">
    <source>
        <dbReference type="EMBL" id="SDD51092.1"/>
    </source>
</evidence>
<protein>
    <submittedName>
        <fullName evidence="1">Lipid A 3-O-deacylase (PagL)</fullName>
    </submittedName>
</protein>
<dbReference type="EMBL" id="FNAC01000034">
    <property type="protein sequence ID" value="SDD51092.1"/>
    <property type="molecule type" value="Genomic_DNA"/>
</dbReference>
<keyword evidence="2" id="KW-1185">Reference proteome</keyword>
<dbReference type="Gene3D" id="2.40.160.20">
    <property type="match status" value="1"/>
</dbReference>
<dbReference type="AlphaFoldDB" id="A0A1G6VBW3"/>
<evidence type="ECO:0000313" key="2">
    <source>
        <dbReference type="Proteomes" id="UP000199060"/>
    </source>
</evidence>
<dbReference type="OrthoDB" id="627554at2"/>
<gene>
    <name evidence="1" type="ORF">SAMN04488104_103422</name>
</gene>
<dbReference type="Pfam" id="PF09411">
    <property type="entry name" value="PagL"/>
    <property type="match status" value="1"/>
</dbReference>
<dbReference type="Proteomes" id="UP000199060">
    <property type="component" value="Unassembled WGS sequence"/>
</dbReference>
<sequence length="374" mass="43326">MRLLVKFCSGFLLFFLISFSAKSQLKNQRIIEASYESGPLVSNGKEWADEVKDLVSYRGIDVRFGWRKVSSDYYAQLYRYPTYGLGFTMAIPYYSEIGRPQSIYAFGEFPFSRKRMERKFNFSYFGQIGLGFNLNPYDSLDNPLNQYIGSEVNAYVQLGLKANYQISKRIDLFSTLGLKHYSNGSTRKPNAGINLIPLSLGMRYRLEPATLPKESEQAALPPRLSKNFLDISFSGGIKNYVIEEPSYFRGGMGLTYLRDGGVKYRYGVGLDVFYAGGLDRRFPDEVFELRDKFSLAVIAAWEWKLNERLYVPIAFGAYIHRNEINQESTWFYERIGIRYRFFDQLFGGFQIKAHKVKADFFEFTVGYRFSELHN</sequence>
<name>A0A1G6VBW3_9BACT</name>
<proteinExistence type="predicted"/>
<dbReference type="InterPro" id="IPR018550">
    <property type="entry name" value="Lipid-A_deacylase-rel"/>
</dbReference>